<evidence type="ECO:0000313" key="1">
    <source>
        <dbReference type="EMBL" id="TET46677.1"/>
    </source>
</evidence>
<reference evidence="1 2" key="1">
    <citation type="submission" date="2019-03" db="EMBL/GenBank/DDBJ databases">
        <title>Metabolic potential of uncultured bacteria and archaea associated with petroleum seepage in deep-sea sediments.</title>
        <authorList>
            <person name="Dong X."/>
            <person name="Hubert C."/>
        </authorList>
    </citation>
    <scope>NUCLEOTIDE SEQUENCE [LARGE SCALE GENOMIC DNA]</scope>
    <source>
        <strain evidence="1">E44_bin18</strain>
    </source>
</reference>
<dbReference type="InterPro" id="IPR007841">
    <property type="entry name" value="UPF0210"/>
</dbReference>
<accession>A0A523UVX4</accession>
<dbReference type="PANTHER" id="PTHR37560">
    <property type="entry name" value="UPF0210 PROTEIN SPR0218"/>
    <property type="match status" value="1"/>
</dbReference>
<dbReference type="Pfam" id="PF05167">
    <property type="entry name" value="DUF711"/>
    <property type="match status" value="1"/>
</dbReference>
<protein>
    <submittedName>
        <fullName evidence="1">DUF711 family protein</fullName>
    </submittedName>
</protein>
<dbReference type="Proteomes" id="UP000315525">
    <property type="component" value="Unassembled WGS sequence"/>
</dbReference>
<comment type="caution">
    <text evidence="1">The sequence shown here is derived from an EMBL/GenBank/DDBJ whole genome shotgun (WGS) entry which is preliminary data.</text>
</comment>
<dbReference type="SUPFAM" id="SSF51998">
    <property type="entry name" value="PFL-like glycyl radical enzymes"/>
    <property type="match status" value="1"/>
</dbReference>
<organism evidence="1 2">
    <name type="scientific">candidate division TA06 bacterium</name>
    <dbReference type="NCBI Taxonomy" id="2250710"/>
    <lineage>
        <taxon>Bacteria</taxon>
        <taxon>Bacteria division TA06</taxon>
    </lineage>
</organism>
<proteinExistence type="predicted"/>
<sequence>MKIRTITTFSNLSYPAKPDELENIASFNKRAKRLLEDRGFEVQETRIATNFFEGARLNLSYEDVLPWVINIQSICDSCGIDFVSLGTIRPGVKPSVYELIPEIISETETVSLCVSLTLPGRGPVAHAVREAAAAIKRISERTERGAGNFRFGVVANCPPFVPFFPSGYHDGGHPHFSVGFESGGSLYAVAHQAPNAEAAVAILLGEMEFELEKVGAACEELSRSERIDFAGADISLNPGVLETESICLAVEKLAGGTLGCSGTLRIVAMLVDALGKVEIDMCGYSGIFLPVLEDYGLVKRANEGKMSLALLLAISAVCGAGLDAIPLPGDISLEKLEAILFDVAALSSRTGKPLSARLLPAPGKGVGEKTEFGIPFLIDCATIAP</sequence>
<evidence type="ECO:0000313" key="2">
    <source>
        <dbReference type="Proteomes" id="UP000315525"/>
    </source>
</evidence>
<name>A0A523UVX4_UNCT6</name>
<dbReference type="Gene3D" id="3.20.70.20">
    <property type="match status" value="1"/>
</dbReference>
<dbReference type="PANTHER" id="PTHR37560:SF2">
    <property type="entry name" value="DUF711 DOMAIN-CONTAINING PROTEIN"/>
    <property type="match status" value="1"/>
</dbReference>
<dbReference type="EMBL" id="SOJN01000046">
    <property type="protein sequence ID" value="TET46677.1"/>
    <property type="molecule type" value="Genomic_DNA"/>
</dbReference>
<gene>
    <name evidence="1" type="ORF">E3J62_03490</name>
</gene>
<dbReference type="AlphaFoldDB" id="A0A523UVX4"/>